<dbReference type="InterPro" id="IPR020472">
    <property type="entry name" value="WD40_PAC1"/>
</dbReference>
<dbReference type="SMART" id="SM00320">
    <property type="entry name" value="WD40"/>
    <property type="match status" value="4"/>
</dbReference>
<dbReference type="SUPFAM" id="SSF50978">
    <property type="entry name" value="WD40 repeat-like"/>
    <property type="match status" value="1"/>
</dbReference>
<dbReference type="Proteomes" id="UP000032545">
    <property type="component" value="Unassembled WGS sequence"/>
</dbReference>
<keyword evidence="6" id="KW-1185">Reference proteome</keyword>
<dbReference type="PANTHER" id="PTHR22847">
    <property type="entry name" value="WD40 REPEAT PROTEIN"/>
    <property type="match status" value="1"/>
</dbReference>
<dbReference type="InterPro" id="IPR035897">
    <property type="entry name" value="Toll_tir_struct_dom_sf"/>
</dbReference>
<dbReference type="PRINTS" id="PR00320">
    <property type="entry name" value="GPROTEINBRPT"/>
</dbReference>
<evidence type="ECO:0000256" key="2">
    <source>
        <dbReference type="ARBA" id="ARBA00022737"/>
    </source>
</evidence>
<dbReference type="Gene3D" id="2.130.10.10">
    <property type="entry name" value="YVTN repeat-like/Quinoprotein amine dehydrogenase"/>
    <property type="match status" value="2"/>
</dbReference>
<reference evidence="5 6" key="2">
    <citation type="journal article" date="2016" name="Genome Announc.">
        <title>Permanent Draft Genome Sequences for Two Variants of Frankia sp. Strain CpI1, the First Frankia Strain Isolated from Root Nodules of Comptonia peregrina.</title>
        <authorList>
            <person name="Oshone R."/>
            <person name="Hurst S.G.IV."/>
            <person name="Abebe-Akele F."/>
            <person name="Simpson S."/>
            <person name="Morris K."/>
            <person name="Thomas W.K."/>
            <person name="Tisa L.S."/>
        </authorList>
    </citation>
    <scope>NUCLEOTIDE SEQUENCE [LARGE SCALE GENOMIC DNA]</scope>
    <source>
        <strain evidence="6">CpI1-S</strain>
    </source>
</reference>
<sequence length="341" mass="36876">MAWQLEAADYRVLIQAWDFVPGSDWRVKMEQGVTRATRTIAVLSESYLASVYGGEEWRAARAADPEGLIRKLLPVRIDDCDRPGTLATVVSIDLFDLPADVARLRFLAAVNASLKGRVKPDTEPAFPRRDVSNAPPSFPDPLSVAQESMPRLIFRPLAGHVGGVWSVAFAPDGRTLATASRDEMVRLWDVADPSQARALGDPLFGHTDWVSSVAFAPDGRTLASAGDDETVRLWDVADPTRPRSLGKPLFGHSGGVWSVAFAPDGRTLASASDDRCVALWDVADLSRPRRLGALLTGHTDGVLSVAFSPDGRTLATASDDSTVRLWAIKGEKDQDGQPDHS</sequence>
<dbReference type="GO" id="GO:0007165">
    <property type="term" value="P:signal transduction"/>
    <property type="evidence" value="ECO:0007669"/>
    <property type="project" value="InterPro"/>
</dbReference>
<feature type="repeat" description="WD" evidence="3">
    <location>
        <begin position="249"/>
        <end position="290"/>
    </location>
</feature>
<evidence type="ECO:0000313" key="6">
    <source>
        <dbReference type="Proteomes" id="UP000032545"/>
    </source>
</evidence>
<dbReference type="InterPro" id="IPR000157">
    <property type="entry name" value="TIR_dom"/>
</dbReference>
<feature type="repeat" description="WD" evidence="3">
    <location>
        <begin position="203"/>
        <end position="244"/>
    </location>
</feature>
<reference evidence="6" key="1">
    <citation type="submission" date="2015-02" db="EMBL/GenBank/DDBJ databases">
        <title>Draft Genome of Frankia sp. CpI1-S.</title>
        <authorList>
            <person name="Oshone R.T."/>
            <person name="Ngom M."/>
            <person name="Ghodhbane-Gtari F."/>
            <person name="Gtari M."/>
            <person name="Morris K."/>
            <person name="Thomas K."/>
            <person name="Sen A."/>
            <person name="Tisa L.S."/>
        </authorList>
    </citation>
    <scope>NUCLEOTIDE SEQUENCE [LARGE SCALE GENOMIC DNA]</scope>
    <source>
        <strain evidence="6">CpI1-S</strain>
    </source>
</reference>
<proteinExistence type="predicted"/>
<dbReference type="AlphaFoldDB" id="A0A0D8BEN7"/>
<organism evidence="5 6">
    <name type="scientific">Frankia torreyi</name>
    <dbReference type="NCBI Taxonomy" id="1856"/>
    <lineage>
        <taxon>Bacteria</taxon>
        <taxon>Bacillati</taxon>
        <taxon>Actinomycetota</taxon>
        <taxon>Actinomycetes</taxon>
        <taxon>Frankiales</taxon>
        <taxon>Frankiaceae</taxon>
        <taxon>Frankia</taxon>
    </lineage>
</organism>
<dbReference type="SUPFAM" id="SSF52200">
    <property type="entry name" value="Toll/Interleukin receptor TIR domain"/>
    <property type="match status" value="1"/>
</dbReference>
<comment type="caution">
    <text evidence="5">The sequence shown here is derived from an EMBL/GenBank/DDBJ whole genome shotgun (WGS) entry which is preliminary data.</text>
</comment>
<dbReference type="PROSITE" id="PS00678">
    <property type="entry name" value="WD_REPEATS_1"/>
    <property type="match status" value="3"/>
</dbReference>
<dbReference type="Pfam" id="PF00400">
    <property type="entry name" value="WD40"/>
    <property type="match status" value="4"/>
</dbReference>
<keyword evidence="1 3" id="KW-0853">WD repeat</keyword>
<accession>A0A0D8BEN7</accession>
<name>A0A0D8BEN7_9ACTN</name>
<dbReference type="PANTHER" id="PTHR22847:SF637">
    <property type="entry name" value="WD REPEAT DOMAIN 5B"/>
    <property type="match status" value="1"/>
</dbReference>
<dbReference type="InterPro" id="IPR001680">
    <property type="entry name" value="WD40_rpt"/>
</dbReference>
<evidence type="ECO:0000313" key="5">
    <source>
        <dbReference type="EMBL" id="KJE22434.1"/>
    </source>
</evidence>
<dbReference type="PROSITE" id="PS50104">
    <property type="entry name" value="TIR"/>
    <property type="match status" value="1"/>
</dbReference>
<dbReference type="InterPro" id="IPR015943">
    <property type="entry name" value="WD40/YVTN_repeat-like_dom_sf"/>
</dbReference>
<evidence type="ECO:0000256" key="1">
    <source>
        <dbReference type="ARBA" id="ARBA00022574"/>
    </source>
</evidence>
<dbReference type="CDD" id="cd00200">
    <property type="entry name" value="WD40"/>
    <property type="match status" value="1"/>
</dbReference>
<dbReference type="PROSITE" id="PS50294">
    <property type="entry name" value="WD_REPEATS_REGION"/>
    <property type="match status" value="4"/>
</dbReference>
<feature type="repeat" description="WD" evidence="3">
    <location>
        <begin position="157"/>
        <end position="198"/>
    </location>
</feature>
<evidence type="ECO:0000259" key="4">
    <source>
        <dbReference type="PROSITE" id="PS50104"/>
    </source>
</evidence>
<keyword evidence="2" id="KW-0677">Repeat</keyword>
<dbReference type="PROSITE" id="PS50082">
    <property type="entry name" value="WD_REPEATS_2"/>
    <property type="match status" value="4"/>
</dbReference>
<protein>
    <submittedName>
        <fullName evidence="5">WD domain, G-beta repeat-containing protein</fullName>
    </submittedName>
</protein>
<gene>
    <name evidence="5" type="ORF">FF36_03306</name>
</gene>
<feature type="repeat" description="WD" evidence="3">
    <location>
        <begin position="295"/>
        <end position="329"/>
    </location>
</feature>
<feature type="domain" description="TIR" evidence="4">
    <location>
        <begin position="1"/>
        <end position="114"/>
    </location>
</feature>
<dbReference type="Pfam" id="PF13676">
    <property type="entry name" value="TIR_2"/>
    <property type="match status" value="1"/>
</dbReference>
<dbReference type="InterPro" id="IPR036322">
    <property type="entry name" value="WD40_repeat_dom_sf"/>
</dbReference>
<dbReference type="InterPro" id="IPR019775">
    <property type="entry name" value="WD40_repeat_CS"/>
</dbReference>
<dbReference type="PATRIC" id="fig|1502723.3.peg.2729"/>
<evidence type="ECO:0000256" key="3">
    <source>
        <dbReference type="PROSITE-ProRule" id="PRU00221"/>
    </source>
</evidence>
<dbReference type="EMBL" id="JYFN01000024">
    <property type="protein sequence ID" value="KJE22434.1"/>
    <property type="molecule type" value="Genomic_DNA"/>
</dbReference>
<dbReference type="Gene3D" id="3.40.50.10140">
    <property type="entry name" value="Toll/interleukin-1 receptor homology (TIR) domain"/>
    <property type="match status" value="1"/>
</dbReference>